<accession>A0A974NMX5</accession>
<feature type="coiled-coil region" evidence="1">
    <location>
        <begin position="31"/>
        <end position="58"/>
    </location>
</feature>
<dbReference type="EMBL" id="CP068053">
    <property type="protein sequence ID" value="QQT00857.1"/>
    <property type="molecule type" value="Genomic_DNA"/>
</dbReference>
<keyword evidence="4" id="KW-1185">Reference proteome</keyword>
<keyword evidence="1" id="KW-0175">Coiled coil</keyword>
<proteinExistence type="predicted"/>
<evidence type="ECO:0000313" key="3">
    <source>
        <dbReference type="EMBL" id="QQT00857.1"/>
    </source>
</evidence>
<protein>
    <submittedName>
        <fullName evidence="3">DUF4083 family protein</fullName>
    </submittedName>
</protein>
<organism evidence="3 4">
    <name type="scientific">Peribacillus psychrosaccharolyticus</name>
    <name type="common">Bacillus psychrosaccharolyticus</name>
    <dbReference type="NCBI Taxonomy" id="1407"/>
    <lineage>
        <taxon>Bacteria</taxon>
        <taxon>Bacillati</taxon>
        <taxon>Bacillota</taxon>
        <taxon>Bacilli</taxon>
        <taxon>Bacillales</taxon>
        <taxon>Bacillaceae</taxon>
        <taxon>Peribacillus</taxon>
    </lineage>
</organism>
<dbReference type="RefSeq" id="WP_152526393.1">
    <property type="nucleotide sequence ID" value="NZ_CP068053.1"/>
</dbReference>
<gene>
    <name evidence="3" type="ORF">I6J18_02750</name>
</gene>
<sequence length="59" mass="7006">MRRLNMVGGDIIFLIVMVILIACVILFIWYLMKRKKQLNRIEEKLDQAAELIQNSKTNR</sequence>
<keyword evidence="2" id="KW-1133">Transmembrane helix</keyword>
<dbReference type="PROSITE" id="PS51257">
    <property type="entry name" value="PROKAR_LIPOPROTEIN"/>
    <property type="match status" value="1"/>
</dbReference>
<evidence type="ECO:0000313" key="4">
    <source>
        <dbReference type="Proteomes" id="UP000595254"/>
    </source>
</evidence>
<keyword evidence="2" id="KW-0472">Membrane</keyword>
<keyword evidence="2" id="KW-0812">Transmembrane</keyword>
<dbReference type="AlphaFoldDB" id="A0A974NMX5"/>
<name>A0A974NMX5_PERPY</name>
<reference evidence="3 4" key="1">
    <citation type="submission" date="2021-01" db="EMBL/GenBank/DDBJ databases">
        <title>FDA dAtabase for Regulatory Grade micrObial Sequences (FDA-ARGOS): Supporting development and validation of Infectious Disease Dx tests.</title>
        <authorList>
            <person name="Nelson B."/>
            <person name="Plummer A."/>
            <person name="Tallon L."/>
            <person name="Sadzewicz L."/>
            <person name="Zhao X."/>
            <person name="Boylan J."/>
            <person name="Ott S."/>
            <person name="Bowen H."/>
            <person name="Vavikolanu K."/>
            <person name="Mehta A."/>
            <person name="Aluvathingal J."/>
            <person name="Nadendla S."/>
            <person name="Myers T."/>
            <person name="Yan Y."/>
            <person name="Sichtig H."/>
        </authorList>
    </citation>
    <scope>NUCLEOTIDE SEQUENCE [LARGE SCALE GENOMIC DNA]</scope>
    <source>
        <strain evidence="3 4">FDAARGOS_1161</strain>
    </source>
</reference>
<feature type="transmembrane region" description="Helical" evidence="2">
    <location>
        <begin position="12"/>
        <end position="32"/>
    </location>
</feature>
<evidence type="ECO:0000256" key="1">
    <source>
        <dbReference type="SAM" id="Coils"/>
    </source>
</evidence>
<dbReference type="Proteomes" id="UP000595254">
    <property type="component" value="Chromosome"/>
</dbReference>
<evidence type="ECO:0000256" key="2">
    <source>
        <dbReference type="SAM" id="Phobius"/>
    </source>
</evidence>
<dbReference type="KEGG" id="ppsr:I6J18_02750"/>